<organism evidence="8 9">
    <name type="scientific">Leucobacter albus</name>
    <dbReference type="NCBI Taxonomy" id="272210"/>
    <lineage>
        <taxon>Bacteria</taxon>
        <taxon>Bacillati</taxon>
        <taxon>Actinomycetota</taxon>
        <taxon>Actinomycetes</taxon>
        <taxon>Micrococcales</taxon>
        <taxon>Microbacteriaceae</taxon>
        <taxon>Leucobacter</taxon>
    </lineage>
</organism>
<sequence length="69" mass="7963">MPRPQKYRDVIRFLRSKGWVLLRQGKGAHELWGHPSGTPHLSVPRHREISAGIVKQITDVFPDAPQAWR</sequence>
<comment type="caution">
    <text evidence="8">The sequence shown here is derived from an EMBL/GenBank/DDBJ whole genome shotgun (WGS) entry which is preliminary data.</text>
</comment>
<evidence type="ECO:0000256" key="1">
    <source>
        <dbReference type="ARBA" id="ARBA00006620"/>
    </source>
</evidence>
<protein>
    <submittedName>
        <fullName evidence="8">Type II toxin-antitoxin system HicA family toxin</fullName>
    </submittedName>
</protein>
<keyword evidence="3" id="KW-0540">Nuclease</keyword>
<dbReference type="RefSeq" id="WP_343958543.1">
    <property type="nucleotide sequence ID" value="NZ_BAAAKZ010000003.1"/>
</dbReference>
<evidence type="ECO:0000256" key="5">
    <source>
        <dbReference type="ARBA" id="ARBA00022801"/>
    </source>
</evidence>
<dbReference type="SUPFAM" id="SSF54786">
    <property type="entry name" value="YcfA/nrd intein domain"/>
    <property type="match status" value="1"/>
</dbReference>
<dbReference type="InterPro" id="IPR012933">
    <property type="entry name" value="HicA_mRNA_interferase"/>
</dbReference>
<evidence type="ECO:0000256" key="6">
    <source>
        <dbReference type="ARBA" id="ARBA00022884"/>
    </source>
</evidence>
<evidence type="ECO:0000313" key="8">
    <source>
        <dbReference type="EMBL" id="MFD1200390.1"/>
    </source>
</evidence>
<comment type="similarity">
    <text evidence="1">Belongs to the HicA mRNA interferase family.</text>
</comment>
<keyword evidence="9" id="KW-1185">Reference proteome</keyword>
<dbReference type="EMBL" id="JBHTLY010000001">
    <property type="protein sequence ID" value="MFD1200390.1"/>
    <property type="molecule type" value="Genomic_DNA"/>
</dbReference>
<evidence type="ECO:0000313" key="9">
    <source>
        <dbReference type="Proteomes" id="UP001597181"/>
    </source>
</evidence>
<keyword evidence="6" id="KW-0694">RNA-binding</keyword>
<keyword evidence="2" id="KW-1277">Toxin-antitoxin system</keyword>
<dbReference type="InterPro" id="IPR038570">
    <property type="entry name" value="HicA_sf"/>
</dbReference>
<proteinExistence type="inferred from homology"/>
<accession>A0ABW3TIM1</accession>
<gene>
    <name evidence="8" type="ORF">ACFQ3U_00580</name>
</gene>
<dbReference type="Gene3D" id="3.30.920.30">
    <property type="entry name" value="Hypothetical protein"/>
    <property type="match status" value="1"/>
</dbReference>
<keyword evidence="4" id="KW-0255">Endonuclease</keyword>
<reference evidence="9" key="1">
    <citation type="journal article" date="2019" name="Int. J. Syst. Evol. Microbiol.">
        <title>The Global Catalogue of Microorganisms (GCM) 10K type strain sequencing project: providing services to taxonomists for standard genome sequencing and annotation.</title>
        <authorList>
            <consortium name="The Broad Institute Genomics Platform"/>
            <consortium name="The Broad Institute Genome Sequencing Center for Infectious Disease"/>
            <person name="Wu L."/>
            <person name="Ma J."/>
        </authorList>
    </citation>
    <scope>NUCLEOTIDE SEQUENCE [LARGE SCALE GENOMIC DNA]</scope>
    <source>
        <strain evidence="9">CCUG 50213</strain>
    </source>
</reference>
<dbReference type="Proteomes" id="UP001597181">
    <property type="component" value="Unassembled WGS sequence"/>
</dbReference>
<evidence type="ECO:0000256" key="2">
    <source>
        <dbReference type="ARBA" id="ARBA00022649"/>
    </source>
</evidence>
<keyword evidence="5" id="KW-0378">Hydrolase</keyword>
<evidence type="ECO:0000256" key="7">
    <source>
        <dbReference type="ARBA" id="ARBA00023016"/>
    </source>
</evidence>
<evidence type="ECO:0000256" key="4">
    <source>
        <dbReference type="ARBA" id="ARBA00022759"/>
    </source>
</evidence>
<name>A0ABW3TIM1_9MICO</name>
<evidence type="ECO:0000256" key="3">
    <source>
        <dbReference type="ARBA" id="ARBA00022722"/>
    </source>
</evidence>
<keyword evidence="7" id="KW-0346">Stress response</keyword>
<dbReference type="Pfam" id="PF07927">
    <property type="entry name" value="HicA_toxin"/>
    <property type="match status" value="1"/>
</dbReference>